<evidence type="ECO:0000259" key="8">
    <source>
        <dbReference type="Pfam" id="PF01529"/>
    </source>
</evidence>
<dbReference type="OMA" id="ACMIVDT"/>
<dbReference type="Proteomes" id="UP000007110">
    <property type="component" value="Unassembled WGS sequence"/>
</dbReference>
<feature type="transmembrane region" description="Helical" evidence="7">
    <location>
        <begin position="136"/>
        <end position="154"/>
    </location>
</feature>
<evidence type="ECO:0000256" key="6">
    <source>
        <dbReference type="ARBA" id="ARBA00023315"/>
    </source>
</evidence>
<dbReference type="EC" id="2.3.1.225" evidence="7"/>
<dbReference type="AlphaFoldDB" id="A0A7M7GJB0"/>
<dbReference type="OrthoDB" id="302728at2759"/>
<evidence type="ECO:0000256" key="7">
    <source>
        <dbReference type="RuleBase" id="RU079119"/>
    </source>
</evidence>
<evidence type="ECO:0000256" key="3">
    <source>
        <dbReference type="ARBA" id="ARBA00022692"/>
    </source>
</evidence>
<dbReference type="PROSITE" id="PS50216">
    <property type="entry name" value="DHHC"/>
    <property type="match status" value="1"/>
</dbReference>
<feature type="transmembrane region" description="Helical" evidence="7">
    <location>
        <begin position="20"/>
        <end position="39"/>
    </location>
</feature>
<dbReference type="FunCoup" id="A0A7M7GJB0">
    <property type="interactions" value="697"/>
</dbReference>
<accession>A0A7M7GJB0</accession>
<evidence type="ECO:0000256" key="5">
    <source>
        <dbReference type="ARBA" id="ARBA00023136"/>
    </source>
</evidence>
<evidence type="ECO:0000313" key="9">
    <source>
        <dbReference type="EnsemblMetazoa" id="XP_003723289"/>
    </source>
</evidence>
<keyword evidence="3 7" id="KW-0812">Transmembrane</keyword>
<dbReference type="InParanoid" id="A0A7M7GJB0"/>
<feature type="transmembrane region" description="Helical" evidence="7">
    <location>
        <begin position="166"/>
        <end position="183"/>
    </location>
</feature>
<keyword evidence="4 7" id="KW-1133">Transmembrane helix</keyword>
<keyword evidence="2 7" id="KW-0808">Transferase</keyword>
<comment type="subcellular location">
    <subcellularLocation>
        <location evidence="1">Membrane</location>
        <topology evidence="1">Multi-pass membrane protein</topology>
    </subcellularLocation>
</comment>
<name>A0A7M7GJB0_STRPU</name>
<reference evidence="10" key="1">
    <citation type="submission" date="2015-02" db="EMBL/GenBank/DDBJ databases">
        <title>Genome sequencing for Strongylocentrotus purpuratus.</title>
        <authorList>
            <person name="Murali S."/>
            <person name="Liu Y."/>
            <person name="Vee V."/>
            <person name="English A."/>
            <person name="Wang M."/>
            <person name="Skinner E."/>
            <person name="Han Y."/>
            <person name="Muzny D.M."/>
            <person name="Worley K.C."/>
            <person name="Gibbs R.A."/>
        </authorList>
    </citation>
    <scope>NUCLEOTIDE SEQUENCE</scope>
</reference>
<sequence>MALIKWEVLLPKKFGDKIPVLFILLELIIEIVFELYVVFPTLYEPFSQSYNIHLAVGLFLFFNFIGNYYLSIVTDLTSGPNVLPSVLKPDWSYCPSCTLNTPPRSSHCFVCNKCILKRDHHCVYTGKCVGHNNQRYYMMMLIYLALGALYANYLNIEFTYEMLNSLDWKVVITFFAPVIGWIFGFTQSLSFLTCLQCSTCVVCLMLSLAMIYYHLALILRGQTTREWRKGIRGYNRGWRLNLLDVFGSRWYLIWFSPWVSSPLPGDGIHFVKRDKSLENVKDM</sequence>
<dbReference type="GO" id="GO:0005783">
    <property type="term" value="C:endoplasmic reticulum"/>
    <property type="evidence" value="ECO:0000318"/>
    <property type="project" value="GO_Central"/>
</dbReference>
<dbReference type="GO" id="GO:0016020">
    <property type="term" value="C:membrane"/>
    <property type="evidence" value="ECO:0007669"/>
    <property type="project" value="UniProtKB-SubCell"/>
</dbReference>
<dbReference type="RefSeq" id="XP_003723289.2">
    <property type="nucleotide sequence ID" value="XM_003723241.3"/>
</dbReference>
<keyword evidence="10" id="KW-1185">Reference proteome</keyword>
<dbReference type="InterPro" id="IPR039859">
    <property type="entry name" value="PFA4/ZDH16/20/ERF2-like"/>
</dbReference>
<dbReference type="Pfam" id="PF01529">
    <property type="entry name" value="DHHC"/>
    <property type="match status" value="1"/>
</dbReference>
<dbReference type="GO" id="GO:0019706">
    <property type="term" value="F:protein-cysteine S-palmitoyltransferase activity"/>
    <property type="evidence" value="ECO:0000318"/>
    <property type="project" value="GO_Central"/>
</dbReference>
<feature type="domain" description="Palmitoyltransferase DHHC" evidence="8">
    <location>
        <begin position="91"/>
        <end position="229"/>
    </location>
</feature>
<feature type="transmembrane region" description="Helical" evidence="7">
    <location>
        <begin position="189"/>
        <end position="219"/>
    </location>
</feature>
<dbReference type="EnsemblMetazoa" id="XM_003723241">
    <property type="protein sequence ID" value="XP_003723289"/>
    <property type="gene ID" value="LOC755530"/>
</dbReference>
<organism evidence="9 10">
    <name type="scientific">Strongylocentrotus purpuratus</name>
    <name type="common">Purple sea urchin</name>
    <dbReference type="NCBI Taxonomy" id="7668"/>
    <lineage>
        <taxon>Eukaryota</taxon>
        <taxon>Metazoa</taxon>
        <taxon>Echinodermata</taxon>
        <taxon>Eleutherozoa</taxon>
        <taxon>Echinozoa</taxon>
        <taxon>Echinoidea</taxon>
        <taxon>Euechinoidea</taxon>
        <taxon>Echinacea</taxon>
        <taxon>Camarodonta</taxon>
        <taxon>Echinidea</taxon>
        <taxon>Strongylocentrotidae</taxon>
        <taxon>Strongylocentrotus</taxon>
    </lineage>
</organism>
<protein>
    <recommendedName>
        <fullName evidence="7">Palmitoyltransferase</fullName>
        <ecNumber evidence="7">2.3.1.225</ecNumber>
    </recommendedName>
</protein>
<dbReference type="GO" id="GO:0005794">
    <property type="term" value="C:Golgi apparatus"/>
    <property type="evidence" value="ECO:0000318"/>
    <property type="project" value="GO_Central"/>
</dbReference>
<keyword evidence="6 7" id="KW-0012">Acyltransferase</keyword>
<evidence type="ECO:0000313" key="10">
    <source>
        <dbReference type="Proteomes" id="UP000007110"/>
    </source>
</evidence>
<feature type="transmembrane region" description="Helical" evidence="7">
    <location>
        <begin position="51"/>
        <end position="70"/>
    </location>
</feature>
<comment type="catalytic activity">
    <reaction evidence="7">
        <text>L-cysteinyl-[protein] + hexadecanoyl-CoA = S-hexadecanoyl-L-cysteinyl-[protein] + CoA</text>
        <dbReference type="Rhea" id="RHEA:36683"/>
        <dbReference type="Rhea" id="RHEA-COMP:10131"/>
        <dbReference type="Rhea" id="RHEA-COMP:11032"/>
        <dbReference type="ChEBI" id="CHEBI:29950"/>
        <dbReference type="ChEBI" id="CHEBI:57287"/>
        <dbReference type="ChEBI" id="CHEBI:57379"/>
        <dbReference type="ChEBI" id="CHEBI:74151"/>
        <dbReference type="EC" id="2.3.1.225"/>
    </reaction>
</comment>
<reference evidence="9" key="2">
    <citation type="submission" date="2021-01" db="UniProtKB">
        <authorList>
            <consortium name="EnsemblMetazoa"/>
        </authorList>
    </citation>
    <scope>IDENTIFICATION</scope>
</reference>
<dbReference type="InterPro" id="IPR001594">
    <property type="entry name" value="Palmitoyltrfase_DHHC"/>
</dbReference>
<dbReference type="GeneID" id="755530"/>
<proteinExistence type="inferred from homology"/>
<dbReference type="GO" id="GO:0006612">
    <property type="term" value="P:protein targeting to membrane"/>
    <property type="evidence" value="ECO:0000318"/>
    <property type="project" value="GO_Central"/>
</dbReference>
<comment type="domain">
    <text evidence="7">The DHHC domain is required for palmitoyltransferase activity.</text>
</comment>
<comment type="similarity">
    <text evidence="7">Belongs to the DHHC palmitoyltransferase family.</text>
</comment>
<evidence type="ECO:0000256" key="1">
    <source>
        <dbReference type="ARBA" id="ARBA00004141"/>
    </source>
</evidence>
<dbReference type="KEGG" id="spu:755530"/>
<keyword evidence="5 7" id="KW-0472">Membrane</keyword>
<dbReference type="PANTHER" id="PTHR12246">
    <property type="entry name" value="PALMITOYLTRANSFERASE ZDHHC16"/>
    <property type="match status" value="1"/>
</dbReference>
<evidence type="ECO:0000256" key="4">
    <source>
        <dbReference type="ARBA" id="ARBA00022989"/>
    </source>
</evidence>
<evidence type="ECO:0000256" key="2">
    <source>
        <dbReference type="ARBA" id="ARBA00022679"/>
    </source>
</evidence>